<feature type="transmembrane region" description="Helical" evidence="1">
    <location>
        <begin position="66"/>
        <end position="91"/>
    </location>
</feature>
<organism evidence="2 3">
    <name type="scientific">Neoroseomonas lacus</name>
    <dbReference type="NCBI Taxonomy" id="287609"/>
    <lineage>
        <taxon>Bacteria</taxon>
        <taxon>Pseudomonadati</taxon>
        <taxon>Pseudomonadota</taxon>
        <taxon>Alphaproteobacteria</taxon>
        <taxon>Acetobacterales</taxon>
        <taxon>Acetobacteraceae</taxon>
        <taxon>Neoroseomonas</taxon>
    </lineage>
</organism>
<proteinExistence type="predicted"/>
<gene>
    <name evidence="2" type="ORF">GCM10011320_10700</name>
</gene>
<keyword evidence="1" id="KW-0472">Membrane</keyword>
<keyword evidence="1" id="KW-0812">Transmembrane</keyword>
<dbReference type="AlphaFoldDB" id="A0A917KBH1"/>
<evidence type="ECO:0000256" key="1">
    <source>
        <dbReference type="SAM" id="Phobius"/>
    </source>
</evidence>
<keyword evidence="1" id="KW-1133">Transmembrane helix</keyword>
<keyword evidence="3" id="KW-1185">Reference proteome</keyword>
<evidence type="ECO:0000313" key="2">
    <source>
        <dbReference type="EMBL" id="GGJ05705.1"/>
    </source>
</evidence>
<comment type="caution">
    <text evidence="2">The sequence shown here is derived from an EMBL/GenBank/DDBJ whole genome shotgun (WGS) entry which is preliminary data.</text>
</comment>
<dbReference type="Proteomes" id="UP000661507">
    <property type="component" value="Unassembled WGS sequence"/>
</dbReference>
<accession>A0A917KBH1</accession>
<protein>
    <submittedName>
        <fullName evidence="2">Uncharacterized protein</fullName>
    </submittedName>
</protein>
<reference evidence="2" key="2">
    <citation type="submission" date="2020-09" db="EMBL/GenBank/DDBJ databases">
        <authorList>
            <person name="Sun Q."/>
            <person name="Zhou Y."/>
        </authorList>
    </citation>
    <scope>NUCLEOTIDE SEQUENCE</scope>
    <source>
        <strain evidence="2">CGMCC 1.3617</strain>
    </source>
</reference>
<dbReference type="EMBL" id="BMKW01000002">
    <property type="protein sequence ID" value="GGJ05705.1"/>
    <property type="molecule type" value="Genomic_DNA"/>
</dbReference>
<evidence type="ECO:0000313" key="3">
    <source>
        <dbReference type="Proteomes" id="UP000661507"/>
    </source>
</evidence>
<dbReference type="RefSeq" id="WP_188965874.1">
    <property type="nucleotide sequence ID" value="NZ_BMKW01000002.1"/>
</dbReference>
<reference evidence="2" key="1">
    <citation type="journal article" date="2014" name="Int. J. Syst. Evol. Microbiol.">
        <title>Complete genome sequence of Corynebacterium casei LMG S-19264T (=DSM 44701T), isolated from a smear-ripened cheese.</title>
        <authorList>
            <consortium name="US DOE Joint Genome Institute (JGI-PGF)"/>
            <person name="Walter F."/>
            <person name="Albersmeier A."/>
            <person name="Kalinowski J."/>
            <person name="Ruckert C."/>
        </authorList>
    </citation>
    <scope>NUCLEOTIDE SEQUENCE</scope>
    <source>
        <strain evidence="2">CGMCC 1.3617</strain>
    </source>
</reference>
<sequence>MLLLLVLVLAELAALALSALVYRLRPGFLPRWAAALLAPVLVMLAGFTFVGWSASRLPPDGFDLHLLVLSPPFAFAIFAPVGVALLGWVFFTRGHAP</sequence>
<name>A0A917KBH1_9PROT</name>
<feature type="transmembrane region" description="Helical" evidence="1">
    <location>
        <begin position="34"/>
        <end position="54"/>
    </location>
</feature>